<dbReference type="InterPro" id="IPR001353">
    <property type="entry name" value="Proteasome_sua/b"/>
</dbReference>
<dbReference type="OrthoDB" id="268428at2759"/>
<keyword evidence="2 4" id="KW-0647">Proteasome</keyword>
<protein>
    <recommendedName>
        <fullName evidence="4">Proteasome subunit beta</fullName>
    </recommendedName>
</protein>
<name>A0A0V0QWL0_PSEPJ</name>
<evidence type="ECO:0000313" key="6">
    <source>
        <dbReference type="Proteomes" id="UP000054937"/>
    </source>
</evidence>
<comment type="subcellular location">
    <subcellularLocation>
        <location evidence="4">Cytoplasm</location>
    </subcellularLocation>
    <subcellularLocation>
        <location evidence="4">Nucleus</location>
    </subcellularLocation>
</comment>
<dbReference type="SUPFAM" id="SSF56235">
    <property type="entry name" value="N-terminal nucleophile aminohydrolases (Ntn hydrolases)"/>
    <property type="match status" value="1"/>
</dbReference>
<dbReference type="InterPro" id="IPR035206">
    <property type="entry name" value="Proteasome_beta2"/>
</dbReference>
<dbReference type="GO" id="GO:0005737">
    <property type="term" value="C:cytoplasm"/>
    <property type="evidence" value="ECO:0007669"/>
    <property type="project" value="UniProtKB-SubCell"/>
</dbReference>
<dbReference type="PROSITE" id="PS51476">
    <property type="entry name" value="PROTEASOME_BETA_2"/>
    <property type="match status" value="1"/>
</dbReference>
<dbReference type="PANTHER" id="PTHR32194:SF2">
    <property type="entry name" value="PROTEASOME SUBUNIT BETA TYPE-1"/>
    <property type="match status" value="1"/>
</dbReference>
<dbReference type="FunCoup" id="A0A0V0QWL0">
    <property type="interactions" value="290"/>
</dbReference>
<dbReference type="GO" id="GO:0005634">
    <property type="term" value="C:nucleus"/>
    <property type="evidence" value="ECO:0007669"/>
    <property type="project" value="UniProtKB-SubCell"/>
</dbReference>
<dbReference type="GO" id="GO:0005839">
    <property type="term" value="C:proteasome core complex"/>
    <property type="evidence" value="ECO:0007669"/>
    <property type="project" value="InterPro"/>
</dbReference>
<comment type="caution">
    <text evidence="5">The sequence shown here is derived from an EMBL/GenBank/DDBJ whole genome shotgun (WGS) entry which is preliminary data.</text>
</comment>
<evidence type="ECO:0000256" key="1">
    <source>
        <dbReference type="ARBA" id="ARBA00022490"/>
    </source>
</evidence>
<comment type="subunit">
    <text evidence="4">Component of the proteasome complex.</text>
</comment>
<evidence type="ECO:0000256" key="2">
    <source>
        <dbReference type="ARBA" id="ARBA00022942"/>
    </source>
</evidence>
<keyword evidence="1 4" id="KW-0963">Cytoplasm</keyword>
<keyword evidence="3 4" id="KW-0539">Nucleus</keyword>
<comment type="function">
    <text evidence="4">Component of the proteasome, a multicatalytic proteinase complex which is characterized by its ability to cleave peptides with Arg, Phe, Tyr, Leu, and Glu adjacent to the leaving group at neutral or slightly basic pH. The proteasome has an ATP-dependent proteolytic activity.</text>
</comment>
<evidence type="ECO:0000256" key="4">
    <source>
        <dbReference type="RuleBase" id="RU004203"/>
    </source>
</evidence>
<dbReference type="PANTHER" id="PTHR32194">
    <property type="entry name" value="METALLOPROTEASE TLDD"/>
    <property type="match status" value="1"/>
</dbReference>
<dbReference type="CDD" id="cd03758">
    <property type="entry name" value="proteasome_beta_type_2"/>
    <property type="match status" value="1"/>
</dbReference>
<sequence>MDSSFGVVGKDFVIVATDSSVLRSIMKLHEDEDKTKKLTNTQILAISGEASDRLQFGDYVEKNLKFFKYRNGITLSNQETANFIRNTLATALRKGPYQVNCLFAGYDSEGPALYSIDYLGTMFKTHSGASGYASYFTLGLLDNYYKKDLTLEEGKQIIQHCANELKSRFIVNQPNFKVKVITKEGIEEYEVEAKKQQ</sequence>
<comment type="similarity">
    <text evidence="4">Belongs to the peptidase T1B family.</text>
</comment>
<dbReference type="InterPro" id="IPR023333">
    <property type="entry name" value="Proteasome_suB-type"/>
</dbReference>
<keyword evidence="6" id="KW-1185">Reference proteome</keyword>
<dbReference type="Pfam" id="PF00227">
    <property type="entry name" value="Proteasome"/>
    <property type="match status" value="1"/>
</dbReference>
<dbReference type="OMA" id="MKRDHDK"/>
<proteinExistence type="inferred from homology"/>
<gene>
    <name evidence="5" type="ORF">PPERSA_05074</name>
</gene>
<reference evidence="5 6" key="1">
    <citation type="journal article" date="2015" name="Sci. Rep.">
        <title>Genome of the facultative scuticociliatosis pathogen Pseudocohnilembus persalinus provides insight into its virulence through horizontal gene transfer.</title>
        <authorList>
            <person name="Xiong J."/>
            <person name="Wang G."/>
            <person name="Cheng J."/>
            <person name="Tian M."/>
            <person name="Pan X."/>
            <person name="Warren A."/>
            <person name="Jiang C."/>
            <person name="Yuan D."/>
            <person name="Miao W."/>
        </authorList>
    </citation>
    <scope>NUCLEOTIDE SEQUENCE [LARGE SCALE GENOMIC DNA]</scope>
    <source>
        <strain evidence="5">36N120E</strain>
    </source>
</reference>
<accession>A0A0V0QWL0</accession>
<dbReference type="InterPro" id="IPR029055">
    <property type="entry name" value="Ntn_hydrolases_N"/>
</dbReference>
<dbReference type="GO" id="GO:0010498">
    <property type="term" value="P:proteasomal protein catabolic process"/>
    <property type="evidence" value="ECO:0007669"/>
    <property type="project" value="InterPro"/>
</dbReference>
<dbReference type="InParanoid" id="A0A0V0QWL0"/>
<dbReference type="EMBL" id="LDAU01000096">
    <property type="protein sequence ID" value="KRX06461.1"/>
    <property type="molecule type" value="Genomic_DNA"/>
</dbReference>
<dbReference type="PROSITE" id="PS00854">
    <property type="entry name" value="PROTEASOME_BETA_1"/>
    <property type="match status" value="1"/>
</dbReference>
<dbReference type="Proteomes" id="UP000054937">
    <property type="component" value="Unassembled WGS sequence"/>
</dbReference>
<dbReference type="InterPro" id="IPR016050">
    <property type="entry name" value="Proteasome_bsu_CS"/>
</dbReference>
<dbReference type="Gene3D" id="3.60.20.10">
    <property type="entry name" value="Glutamine Phosphoribosylpyrophosphate, subunit 1, domain 1"/>
    <property type="match status" value="1"/>
</dbReference>
<organism evidence="5 6">
    <name type="scientific">Pseudocohnilembus persalinus</name>
    <name type="common">Ciliate</name>
    <dbReference type="NCBI Taxonomy" id="266149"/>
    <lineage>
        <taxon>Eukaryota</taxon>
        <taxon>Sar</taxon>
        <taxon>Alveolata</taxon>
        <taxon>Ciliophora</taxon>
        <taxon>Intramacronucleata</taxon>
        <taxon>Oligohymenophorea</taxon>
        <taxon>Scuticociliatia</taxon>
        <taxon>Philasterida</taxon>
        <taxon>Pseudocohnilembidae</taxon>
        <taxon>Pseudocohnilembus</taxon>
    </lineage>
</organism>
<dbReference type="AlphaFoldDB" id="A0A0V0QWL0"/>
<evidence type="ECO:0000256" key="3">
    <source>
        <dbReference type="ARBA" id="ARBA00023242"/>
    </source>
</evidence>
<evidence type="ECO:0000313" key="5">
    <source>
        <dbReference type="EMBL" id="KRX06461.1"/>
    </source>
</evidence>